<accession>A0A8H8XAS6</accession>
<protein>
    <submittedName>
        <fullName evidence="2">Uncharacterized protein</fullName>
    </submittedName>
</protein>
<dbReference type="EMBL" id="CAESAQ020000009">
    <property type="protein sequence ID" value="CAB5494312.1"/>
    <property type="molecule type" value="Genomic_DNA"/>
</dbReference>
<dbReference type="AlphaFoldDB" id="A0A8H8XAS6"/>
<comment type="caution">
    <text evidence="2">The sequence shown here is derived from an EMBL/GenBank/DDBJ whole genome shotgun (WGS) entry which is preliminary data.</text>
</comment>
<feature type="region of interest" description="Disordered" evidence="1">
    <location>
        <begin position="260"/>
        <end position="279"/>
    </location>
</feature>
<keyword evidence="3" id="KW-1185">Reference proteome</keyword>
<feature type="compositionally biased region" description="Polar residues" evidence="1">
    <location>
        <begin position="261"/>
        <end position="279"/>
    </location>
</feature>
<dbReference type="Proteomes" id="UP000643672">
    <property type="component" value="Unassembled WGS sequence"/>
</dbReference>
<organism evidence="2 3">
    <name type="scientific">Bathymodiolus thermophilus thioautotrophic gill symbiont</name>
    <dbReference type="NCBI Taxonomy" id="2360"/>
    <lineage>
        <taxon>Bacteria</taxon>
        <taxon>Pseudomonadati</taxon>
        <taxon>Pseudomonadota</taxon>
        <taxon>Gammaproteobacteria</taxon>
        <taxon>sulfur-oxidizing symbionts</taxon>
    </lineage>
</organism>
<gene>
    <name evidence="2" type="ORF">THERMOS_77</name>
</gene>
<sequence>MTINYRYLFVAIIVFVIAFIIKSNDTPSTPVQKPKINVITHNSNKAPVKPSPSPNPISHLSKNIDPPPPPPPPETLSLFDSEKQAEMDAKHEAEKIAKAQQALFNASTSEVDFQPNTDINYRQKFSQSKKVLFNVRALNEDYQLTLKRTNAYTDGGDWYSGYVEGTDIKTRVKAFADKVTVYIYKPEGKIKISKTLNERQRYMDNRNKSKDQDSQSSQGAKSKTKSIKSSFYETQNDYYVISERKDDIYQREVYQRVVSPNGVNYENDTISPSDQENYQ</sequence>
<feature type="compositionally biased region" description="Pro residues" evidence="1">
    <location>
        <begin position="65"/>
        <end position="74"/>
    </location>
</feature>
<feature type="region of interest" description="Disordered" evidence="1">
    <location>
        <begin position="41"/>
        <end position="75"/>
    </location>
</feature>
<evidence type="ECO:0000313" key="3">
    <source>
        <dbReference type="Proteomes" id="UP000643672"/>
    </source>
</evidence>
<proteinExistence type="predicted"/>
<evidence type="ECO:0000256" key="1">
    <source>
        <dbReference type="SAM" id="MobiDB-lite"/>
    </source>
</evidence>
<reference evidence="2 3" key="1">
    <citation type="submission" date="2020-05" db="EMBL/GenBank/DDBJ databases">
        <authorList>
            <person name="Petersen J."/>
            <person name="Sayavedra L."/>
        </authorList>
    </citation>
    <scope>NUCLEOTIDE SEQUENCE [LARGE SCALE GENOMIC DNA]</scope>
    <source>
        <strain evidence="2">B thermophilus SOXS</strain>
    </source>
</reference>
<feature type="region of interest" description="Disordered" evidence="1">
    <location>
        <begin position="205"/>
        <end position="228"/>
    </location>
</feature>
<evidence type="ECO:0000313" key="2">
    <source>
        <dbReference type="EMBL" id="CAB5494312.1"/>
    </source>
</evidence>
<name>A0A8H8XAS6_9GAMM</name>
<dbReference type="RefSeq" id="WP_202762504.1">
    <property type="nucleotide sequence ID" value="NZ_CAESAQ020000009.1"/>
</dbReference>